<reference evidence="2" key="1">
    <citation type="submission" date="2021-02" db="EMBL/GenBank/DDBJ databases">
        <authorList>
            <person name="Nowell W R."/>
        </authorList>
    </citation>
    <scope>NUCLEOTIDE SEQUENCE</scope>
</reference>
<dbReference type="Proteomes" id="UP000663829">
    <property type="component" value="Unassembled WGS sequence"/>
</dbReference>
<dbReference type="Proteomes" id="UP000682733">
    <property type="component" value="Unassembled WGS sequence"/>
</dbReference>
<organism evidence="2 5">
    <name type="scientific">Didymodactylos carnosus</name>
    <dbReference type="NCBI Taxonomy" id="1234261"/>
    <lineage>
        <taxon>Eukaryota</taxon>
        <taxon>Metazoa</taxon>
        <taxon>Spiralia</taxon>
        <taxon>Gnathifera</taxon>
        <taxon>Rotifera</taxon>
        <taxon>Eurotatoria</taxon>
        <taxon>Bdelloidea</taxon>
        <taxon>Philodinida</taxon>
        <taxon>Philodinidae</taxon>
        <taxon>Didymodactylos</taxon>
    </lineage>
</organism>
<dbReference type="EMBL" id="CAJNOK010026210">
    <property type="protein sequence ID" value="CAF1399581.1"/>
    <property type="molecule type" value="Genomic_DNA"/>
</dbReference>
<keyword evidence="5" id="KW-1185">Reference proteome</keyword>
<protein>
    <submittedName>
        <fullName evidence="2">Uncharacterized protein</fullName>
    </submittedName>
</protein>
<dbReference type="Proteomes" id="UP000677228">
    <property type="component" value="Unassembled WGS sequence"/>
</dbReference>
<gene>
    <name evidence="2" type="ORF">GPM918_LOCUS35338</name>
    <name evidence="1" type="ORF">OVA965_LOCUS32979</name>
    <name evidence="4" type="ORF">SRO942_LOCUS36057</name>
    <name evidence="3" type="ORF">TMI583_LOCUS33856</name>
</gene>
<accession>A0A815QTL3</accession>
<dbReference type="EMBL" id="CAJOBC010085845">
    <property type="protein sequence ID" value="CAF4336365.1"/>
    <property type="molecule type" value="Genomic_DNA"/>
</dbReference>
<name>A0A815QTL3_9BILA</name>
<comment type="caution">
    <text evidence="2">The sequence shown here is derived from an EMBL/GenBank/DDBJ whole genome shotgun (WGS) entry which is preliminary data.</text>
</comment>
<evidence type="ECO:0000313" key="4">
    <source>
        <dbReference type="EMBL" id="CAF4336365.1"/>
    </source>
</evidence>
<dbReference type="EMBL" id="CAJOBA010047938">
    <property type="protein sequence ID" value="CAF4207069.1"/>
    <property type="molecule type" value="Genomic_DNA"/>
</dbReference>
<evidence type="ECO:0000313" key="3">
    <source>
        <dbReference type="EMBL" id="CAF4207069.1"/>
    </source>
</evidence>
<evidence type="ECO:0000313" key="5">
    <source>
        <dbReference type="Proteomes" id="UP000663829"/>
    </source>
</evidence>
<dbReference type="EMBL" id="CAJNOQ010020380">
    <property type="protein sequence ID" value="CAF1467665.1"/>
    <property type="molecule type" value="Genomic_DNA"/>
</dbReference>
<dbReference type="Proteomes" id="UP000681722">
    <property type="component" value="Unassembled WGS sequence"/>
</dbReference>
<dbReference type="AlphaFoldDB" id="A0A815QTL3"/>
<proteinExistence type="predicted"/>
<sequence length="81" mass="9231">MSRNYVNLADYLSMPVPTRSAIKNALAVQVTKLHIQIKQLIETNAYPLTEHIHNEITGKKSQLDELAAEWERLSRADGTFH</sequence>
<evidence type="ECO:0000313" key="2">
    <source>
        <dbReference type="EMBL" id="CAF1467665.1"/>
    </source>
</evidence>
<evidence type="ECO:0000313" key="1">
    <source>
        <dbReference type="EMBL" id="CAF1399581.1"/>
    </source>
</evidence>